<organism evidence="1 2">
    <name type="scientific">Neophaeococcomyces mojaviensis</name>
    <dbReference type="NCBI Taxonomy" id="3383035"/>
    <lineage>
        <taxon>Eukaryota</taxon>
        <taxon>Fungi</taxon>
        <taxon>Dikarya</taxon>
        <taxon>Ascomycota</taxon>
        <taxon>Pezizomycotina</taxon>
        <taxon>Eurotiomycetes</taxon>
        <taxon>Chaetothyriomycetidae</taxon>
        <taxon>Chaetothyriales</taxon>
        <taxon>Chaetothyriales incertae sedis</taxon>
        <taxon>Neophaeococcomyces</taxon>
    </lineage>
</organism>
<proteinExistence type="predicted"/>
<dbReference type="Proteomes" id="UP001172386">
    <property type="component" value="Unassembled WGS sequence"/>
</dbReference>
<keyword evidence="2" id="KW-1185">Reference proteome</keyword>
<comment type="caution">
    <text evidence="1">The sequence shown here is derived from an EMBL/GenBank/DDBJ whole genome shotgun (WGS) entry which is preliminary data.</text>
</comment>
<sequence length="732" mass="83040">MGLLEDSSTQDIDFSAVQIPETGQSQEPWTPVETVNDNEILLSVDIPFGEMNSEVSPPSTASQNIAWPWLHEDMFLQTNINLDWLEVPEMPTTVVHNLNALEAGNLSYPDQEVDCVGDISPAGRQLDDRMEGLNPYGVKSRMELIDELTQTAFECTIRTDKKSEIASKKHIHEFRGKLIDISARLELEFGFAKQTTDQCLPDGQQPYTDLFFQNYMDNFWMLWPLFPRYMSKPDRLGPLLYLGVVSIGAMYGGKVSSIFGTLLHNKLRELLTQSCLDHDLHEHELLHIGQTRSLTQAAALYFGQKRAFSYAQHIGAILVAQARRMDLFTQVPPISVVHDAASSRTMNDWLEHWIRRESRKRLAFAILRLEMYISALQATRPLLSAEEMDVELPCSRYLWHNNFGSNATYVSAIRQELSMSYQTILFSDLIRLTYDEEEKIPHLDLLSHELLMNATQEKVWAACSGKATLQRLVPHVDSFSKDSIADPVEVDESPDSAVHYATKKAGKSMEGLLATHSRKLLSTRLCIKKTVLMLRKCHNSQLTREIPSDISERSSLLSCLLIYHLGFLQLNAPLQLIQSICHMDGDTRLGQPELWAKLWTWRRSLNSREALSHATAIYELLNHEARRPSSDRAYVNFLTMIGLYHSATLVWVYANTCEIQQTVGDIGFESIELDNIYIQVKGNQSRALMEAFGLLFRRINPAWASRSSFCAAIKRLEGLVFPAIPQTLAIMG</sequence>
<protein>
    <submittedName>
        <fullName evidence="1">Uncharacterized protein</fullName>
    </submittedName>
</protein>
<evidence type="ECO:0000313" key="2">
    <source>
        <dbReference type="Proteomes" id="UP001172386"/>
    </source>
</evidence>
<evidence type="ECO:0000313" key="1">
    <source>
        <dbReference type="EMBL" id="KAJ9654476.1"/>
    </source>
</evidence>
<gene>
    <name evidence="1" type="ORF">H2198_006485</name>
</gene>
<accession>A0ACC3A356</accession>
<name>A0ACC3A356_9EURO</name>
<reference evidence="1" key="1">
    <citation type="submission" date="2022-10" db="EMBL/GenBank/DDBJ databases">
        <title>Culturing micro-colonial fungi from biological soil crusts in the Mojave desert and describing Neophaeococcomyces mojavensis, and introducing the new genera and species Taxawa tesnikishii.</title>
        <authorList>
            <person name="Kurbessoian T."/>
            <person name="Stajich J.E."/>
        </authorList>
    </citation>
    <scope>NUCLEOTIDE SEQUENCE</scope>
    <source>
        <strain evidence="1">JES_112</strain>
    </source>
</reference>
<dbReference type="EMBL" id="JAPDRQ010000120">
    <property type="protein sequence ID" value="KAJ9654476.1"/>
    <property type="molecule type" value="Genomic_DNA"/>
</dbReference>